<dbReference type="Proteomes" id="UP000199494">
    <property type="component" value="Unassembled WGS sequence"/>
</dbReference>
<dbReference type="EMBL" id="FMZE01000003">
    <property type="protein sequence ID" value="SDC70329.1"/>
    <property type="molecule type" value="Genomic_DNA"/>
</dbReference>
<dbReference type="PROSITE" id="PS51257">
    <property type="entry name" value="PROKAR_LIPOPROTEIN"/>
    <property type="match status" value="1"/>
</dbReference>
<evidence type="ECO:0000256" key="1">
    <source>
        <dbReference type="SAM" id="MobiDB-lite"/>
    </source>
</evidence>
<dbReference type="InterPro" id="IPR005183">
    <property type="entry name" value="DUF305_CopM-like"/>
</dbReference>
<gene>
    <name evidence="2" type="ORF">SAMN05421630_103264</name>
</gene>
<reference evidence="2 3" key="1">
    <citation type="submission" date="2016-10" db="EMBL/GenBank/DDBJ databases">
        <authorList>
            <person name="de Groot N.N."/>
        </authorList>
    </citation>
    <scope>NUCLEOTIDE SEQUENCE [LARGE SCALE GENOMIC DNA]</scope>
    <source>
        <strain evidence="2 3">CGMCC 4.5506</strain>
    </source>
</reference>
<organism evidence="2 3">
    <name type="scientific">Prauserella marina</name>
    <dbReference type="NCBI Taxonomy" id="530584"/>
    <lineage>
        <taxon>Bacteria</taxon>
        <taxon>Bacillati</taxon>
        <taxon>Actinomycetota</taxon>
        <taxon>Actinomycetes</taxon>
        <taxon>Pseudonocardiales</taxon>
        <taxon>Pseudonocardiaceae</taxon>
        <taxon>Prauserella</taxon>
    </lineage>
</organism>
<proteinExistence type="predicted"/>
<evidence type="ECO:0000313" key="3">
    <source>
        <dbReference type="Proteomes" id="UP000199494"/>
    </source>
</evidence>
<keyword evidence="3" id="KW-1185">Reference proteome</keyword>
<feature type="region of interest" description="Disordered" evidence="1">
    <location>
        <begin position="28"/>
        <end position="54"/>
    </location>
</feature>
<dbReference type="InterPro" id="IPR012347">
    <property type="entry name" value="Ferritin-like"/>
</dbReference>
<dbReference type="Gene3D" id="1.20.1260.10">
    <property type="match status" value="1"/>
</dbReference>
<sequence>MHSNTSRVVLPAVAFVAIAVLGGCSGTTEQDHTGPSHGASSAQPSTDKTDPAAAHDEADVNFAQQMIPHHQQAIEMADLVESRTDNAELVTLAEQIRQAQGPEIDRLTAWLSEWGQPVDDQQGEGGHGGHGDMPGMSGMMTEEDMAALGSLSGAEFDRRWLEMMIEHHEGAVDMAESELKDGVHTGATELAEDIISAQQAEIDTMNGLLGNR</sequence>
<dbReference type="PANTHER" id="PTHR36933">
    <property type="entry name" value="SLL0788 PROTEIN"/>
    <property type="match status" value="1"/>
</dbReference>
<dbReference type="OrthoDB" id="26872at2"/>
<dbReference type="AlphaFoldDB" id="A0A222VIZ5"/>
<dbReference type="KEGG" id="pmad:BAY61_01550"/>
<evidence type="ECO:0000313" key="2">
    <source>
        <dbReference type="EMBL" id="SDC70329.1"/>
    </source>
</evidence>
<dbReference type="STRING" id="530584.SAMN05421630_103264"/>
<dbReference type="Pfam" id="PF03713">
    <property type="entry name" value="DUF305"/>
    <property type="match status" value="1"/>
</dbReference>
<dbReference type="PANTHER" id="PTHR36933:SF1">
    <property type="entry name" value="SLL0788 PROTEIN"/>
    <property type="match status" value="1"/>
</dbReference>
<protein>
    <submittedName>
        <fullName evidence="2">Uncharacterized conserved protein, DUF305 family</fullName>
    </submittedName>
</protein>
<dbReference type="RefSeq" id="WP_091801575.1">
    <property type="nucleotide sequence ID" value="NZ_CP016353.1"/>
</dbReference>
<accession>A0A222VIZ5</accession>
<name>A0A222VIZ5_9PSEU</name>